<keyword evidence="3" id="KW-0813">Transport</keyword>
<sequence length="344" mass="35091">MAWSSALGANSSPTRWRTAAWLLASALLATLALASLCIGSEWLSPRVVWQALWQFDPRNPHHLLLHHLRLPRTLLALLVGAALAVAGTLMQALSRNALAEPGILGVNAGAAAAIVLAMATLGVLHPGAMLAFGLAGAAAAGAAVYLLGGLRHGLEPTRLVLAGAALSVVLLAFTHLVTVNSTDEVFDHFRHWGSGALQGRGRDVLWPVAALIAAGLLLARVLAPALDAASLGAELGLALGSRTTLTWALAALAVVVLAGAATAAAGPIVFVGLTAPHLARAWGGHSHRRLLPLAAGLGALLVLAADVLGRLVARPGEVGVGIMVALVGAPLFIAQVRRGRFAQL</sequence>
<comment type="subcellular location">
    <subcellularLocation>
        <location evidence="1">Cell membrane</location>
        <topology evidence="1">Multi-pass membrane protein</topology>
    </subcellularLocation>
</comment>
<dbReference type="Pfam" id="PF01032">
    <property type="entry name" value="FecCD"/>
    <property type="match status" value="1"/>
</dbReference>
<keyword evidence="6 8" id="KW-1133">Transmembrane helix</keyword>
<name>A0A3M6QZB0_9BURK</name>
<feature type="transmembrane region" description="Helical" evidence="8">
    <location>
        <begin position="235"/>
        <end position="258"/>
    </location>
</feature>
<feature type="transmembrane region" description="Helical" evidence="8">
    <location>
        <begin position="290"/>
        <end position="312"/>
    </location>
</feature>
<feature type="transmembrane region" description="Helical" evidence="8">
    <location>
        <begin position="204"/>
        <end position="223"/>
    </location>
</feature>
<comment type="caution">
    <text evidence="9">The sequence shown here is derived from an EMBL/GenBank/DDBJ whole genome shotgun (WGS) entry which is preliminary data.</text>
</comment>
<dbReference type="GO" id="GO:0005886">
    <property type="term" value="C:plasma membrane"/>
    <property type="evidence" value="ECO:0007669"/>
    <property type="project" value="UniProtKB-SubCell"/>
</dbReference>
<feature type="transmembrane region" description="Helical" evidence="8">
    <location>
        <begin position="159"/>
        <end position="177"/>
    </location>
</feature>
<protein>
    <submittedName>
        <fullName evidence="9">Iron ABC transporter permease</fullName>
    </submittedName>
</protein>
<evidence type="ECO:0000256" key="3">
    <source>
        <dbReference type="ARBA" id="ARBA00022448"/>
    </source>
</evidence>
<dbReference type="Proteomes" id="UP000278006">
    <property type="component" value="Unassembled WGS sequence"/>
</dbReference>
<dbReference type="Gene3D" id="1.10.3470.10">
    <property type="entry name" value="ABC transporter involved in vitamin B12 uptake, BtuC"/>
    <property type="match status" value="1"/>
</dbReference>
<keyword evidence="5 8" id="KW-0812">Transmembrane</keyword>
<dbReference type="OrthoDB" id="9811975at2"/>
<dbReference type="InterPro" id="IPR037294">
    <property type="entry name" value="ABC_BtuC-like"/>
</dbReference>
<evidence type="ECO:0000256" key="1">
    <source>
        <dbReference type="ARBA" id="ARBA00004651"/>
    </source>
</evidence>
<feature type="transmembrane region" description="Helical" evidence="8">
    <location>
        <begin position="73"/>
        <end position="90"/>
    </location>
</feature>
<proteinExistence type="inferred from homology"/>
<gene>
    <name evidence="9" type="ORF">D8I35_03860</name>
</gene>
<accession>A0A3M6QZB0</accession>
<evidence type="ECO:0000256" key="4">
    <source>
        <dbReference type="ARBA" id="ARBA00022475"/>
    </source>
</evidence>
<dbReference type="InterPro" id="IPR000522">
    <property type="entry name" value="ABC_transptr_permease_BtuC"/>
</dbReference>
<keyword evidence="4" id="KW-1003">Cell membrane</keyword>
<dbReference type="AlphaFoldDB" id="A0A3M6QZB0"/>
<evidence type="ECO:0000256" key="7">
    <source>
        <dbReference type="ARBA" id="ARBA00023136"/>
    </source>
</evidence>
<dbReference type="PANTHER" id="PTHR30472">
    <property type="entry name" value="FERRIC ENTEROBACTIN TRANSPORT SYSTEM PERMEASE PROTEIN"/>
    <property type="match status" value="1"/>
</dbReference>
<feature type="transmembrane region" description="Helical" evidence="8">
    <location>
        <begin position="318"/>
        <end position="336"/>
    </location>
</feature>
<dbReference type="SUPFAM" id="SSF81345">
    <property type="entry name" value="ABC transporter involved in vitamin B12 uptake, BtuC"/>
    <property type="match status" value="1"/>
</dbReference>
<evidence type="ECO:0000313" key="9">
    <source>
        <dbReference type="EMBL" id="RMX08253.1"/>
    </source>
</evidence>
<dbReference type="EMBL" id="RDQO01000001">
    <property type="protein sequence ID" value="RMX08253.1"/>
    <property type="molecule type" value="Genomic_DNA"/>
</dbReference>
<feature type="transmembrane region" description="Helical" evidence="8">
    <location>
        <begin position="102"/>
        <end position="121"/>
    </location>
</feature>
<evidence type="ECO:0000313" key="10">
    <source>
        <dbReference type="Proteomes" id="UP000278006"/>
    </source>
</evidence>
<reference evidence="9 10" key="1">
    <citation type="submission" date="2018-10" db="EMBL/GenBank/DDBJ databases">
        <title>Draft genome of Cortibacter populi DSM10536.</title>
        <authorList>
            <person name="Bernier A.-M."/>
            <person name="Bernard K."/>
        </authorList>
    </citation>
    <scope>NUCLEOTIDE SEQUENCE [LARGE SCALE GENOMIC DNA]</scope>
    <source>
        <strain evidence="9 10">DSM 105136</strain>
    </source>
</reference>
<dbReference type="PANTHER" id="PTHR30472:SF1">
    <property type="entry name" value="FE(3+) DICITRATE TRANSPORT SYSTEM PERMEASE PROTEIN FECC-RELATED"/>
    <property type="match status" value="1"/>
</dbReference>
<evidence type="ECO:0000256" key="6">
    <source>
        <dbReference type="ARBA" id="ARBA00022989"/>
    </source>
</evidence>
<comment type="similarity">
    <text evidence="2">Belongs to the binding-protein-dependent transport system permease family. FecCD subfamily.</text>
</comment>
<evidence type="ECO:0000256" key="8">
    <source>
        <dbReference type="SAM" id="Phobius"/>
    </source>
</evidence>
<organism evidence="9 10">
    <name type="scientific">Corticibacter populi</name>
    <dbReference type="NCBI Taxonomy" id="1550736"/>
    <lineage>
        <taxon>Bacteria</taxon>
        <taxon>Pseudomonadati</taxon>
        <taxon>Pseudomonadota</taxon>
        <taxon>Betaproteobacteria</taxon>
        <taxon>Burkholderiales</taxon>
        <taxon>Comamonadaceae</taxon>
        <taxon>Corticibacter</taxon>
    </lineage>
</organism>
<feature type="transmembrane region" description="Helical" evidence="8">
    <location>
        <begin position="127"/>
        <end position="147"/>
    </location>
</feature>
<keyword evidence="10" id="KW-1185">Reference proteome</keyword>
<keyword evidence="7 8" id="KW-0472">Membrane</keyword>
<dbReference type="RefSeq" id="WP_122226376.1">
    <property type="nucleotide sequence ID" value="NZ_RDQO01000001.1"/>
</dbReference>
<evidence type="ECO:0000256" key="2">
    <source>
        <dbReference type="ARBA" id="ARBA00007935"/>
    </source>
</evidence>
<dbReference type="GO" id="GO:0022857">
    <property type="term" value="F:transmembrane transporter activity"/>
    <property type="evidence" value="ECO:0007669"/>
    <property type="project" value="InterPro"/>
</dbReference>
<evidence type="ECO:0000256" key="5">
    <source>
        <dbReference type="ARBA" id="ARBA00022692"/>
    </source>
</evidence>
<dbReference type="GO" id="GO:0033214">
    <property type="term" value="P:siderophore-iron import into cell"/>
    <property type="evidence" value="ECO:0007669"/>
    <property type="project" value="TreeGrafter"/>
</dbReference>